<name>A0A508T2J9_9BRAD</name>
<dbReference type="Proteomes" id="UP000328092">
    <property type="component" value="Unassembled WGS sequence"/>
</dbReference>
<comment type="caution">
    <text evidence="1">The sequence shown here is derived from an EMBL/GenBank/DDBJ whole genome shotgun (WGS) entry which is preliminary data.</text>
</comment>
<dbReference type="AlphaFoldDB" id="A0A508T2J9"/>
<keyword evidence="2" id="KW-1185">Reference proteome</keyword>
<dbReference type="RefSeq" id="WP_139482249.1">
    <property type="nucleotide sequence ID" value="NZ_CAADFB020000019.1"/>
</dbReference>
<accession>A0A508T2J9</accession>
<evidence type="ECO:0000313" key="2">
    <source>
        <dbReference type="Proteomes" id="UP000328092"/>
    </source>
</evidence>
<proteinExistence type="predicted"/>
<organism evidence="1 2">
    <name type="scientific">Bradyrhizobium ivorense</name>
    <dbReference type="NCBI Taxonomy" id="2511166"/>
    <lineage>
        <taxon>Bacteria</taxon>
        <taxon>Pseudomonadati</taxon>
        <taxon>Pseudomonadota</taxon>
        <taxon>Alphaproteobacteria</taxon>
        <taxon>Hyphomicrobiales</taxon>
        <taxon>Nitrobacteraceae</taxon>
        <taxon>Bradyrhizobium</taxon>
    </lineage>
</organism>
<dbReference type="EMBL" id="CAADFC020000009">
    <property type="protein sequence ID" value="VIO69565.1"/>
    <property type="molecule type" value="Genomic_DNA"/>
</dbReference>
<sequence length="165" mass="18298">MSFNGFFDGIEPEPQLAAKHGPFHGIIRLNFNVMRENAFYLAYGFKVPTTCMVVVDVLLNMELLQEETNAANLKKRVGAVIERKNGAALEAIKLTLHKQMIAYQQVGTKKIFGMSVAQKTLSETVSRHMQPIADVLLAQMANPRDPVAGSALVDPKVYFNAISQY</sequence>
<reference evidence="1" key="1">
    <citation type="submission" date="2019-02" db="EMBL/GenBank/DDBJ databases">
        <authorList>
            <person name="Pothier F.J."/>
        </authorList>
    </citation>
    <scope>NUCLEOTIDE SEQUENCE</scope>
    <source>
        <strain evidence="1">CI-1B</strain>
    </source>
</reference>
<evidence type="ECO:0000313" key="1">
    <source>
        <dbReference type="EMBL" id="VIO69565.1"/>
    </source>
</evidence>
<gene>
    <name evidence="1" type="ORF">CI1B_27710</name>
</gene>
<protein>
    <submittedName>
        <fullName evidence="1">Uncharacterized protein</fullName>
    </submittedName>
</protein>